<evidence type="ECO:0000256" key="1">
    <source>
        <dbReference type="SAM" id="Phobius"/>
    </source>
</evidence>
<reference evidence="2 3" key="1">
    <citation type="submission" date="2019-02" db="EMBL/GenBank/DDBJ databases">
        <title>Draft Genome Sequence of Streptomyces sp. AM-2504, identified by 16S rRNA comparative analysis as a Streptomyces Kasugaensis strain.</title>
        <authorList>
            <person name="Napolioni V."/>
            <person name="Giuliodori A.M."/>
            <person name="Spurio R."/>
            <person name="Fabbretti A."/>
        </authorList>
    </citation>
    <scope>NUCLEOTIDE SEQUENCE [LARGE SCALE GENOMIC DNA]</scope>
    <source>
        <strain evidence="2 3">AM-2504</strain>
    </source>
</reference>
<dbReference type="Proteomes" id="UP000292452">
    <property type="component" value="Unassembled WGS sequence"/>
</dbReference>
<accession>A0A4Q9HT61</accession>
<organism evidence="2 3">
    <name type="scientific">Streptomyces kasugaensis</name>
    <dbReference type="NCBI Taxonomy" id="1946"/>
    <lineage>
        <taxon>Bacteria</taxon>
        <taxon>Bacillati</taxon>
        <taxon>Actinomycetota</taxon>
        <taxon>Actinomycetes</taxon>
        <taxon>Kitasatosporales</taxon>
        <taxon>Streptomycetaceae</taxon>
        <taxon>Streptomyces</taxon>
    </lineage>
</organism>
<gene>
    <name evidence="2" type="ORF">EYS09_18455</name>
</gene>
<keyword evidence="1" id="KW-0812">Transmembrane</keyword>
<sequence>MTSRIMSAIAFSLLAIGATTGALGLLVWNDEVMVLGILLLAAAAPPFIIEQTRRANCVTAVQLAAAHNAGYHLALDHVARGLLDQHTAPCPHPGSRAPFEQAAGNVIHIRPLRSKRQEWKAL</sequence>
<name>A0A4Q9HT61_STRKA</name>
<protein>
    <recommendedName>
        <fullName evidence="4">ABC transporter ATP-binding protein</fullName>
    </recommendedName>
</protein>
<evidence type="ECO:0008006" key="4">
    <source>
        <dbReference type="Google" id="ProtNLM"/>
    </source>
</evidence>
<keyword evidence="3" id="KW-1185">Reference proteome</keyword>
<proteinExistence type="predicted"/>
<dbReference type="EMBL" id="SIXH01000154">
    <property type="protein sequence ID" value="TBO58236.1"/>
    <property type="molecule type" value="Genomic_DNA"/>
</dbReference>
<keyword evidence="1" id="KW-0472">Membrane</keyword>
<evidence type="ECO:0000313" key="3">
    <source>
        <dbReference type="Proteomes" id="UP000292452"/>
    </source>
</evidence>
<evidence type="ECO:0000313" key="2">
    <source>
        <dbReference type="EMBL" id="TBO58236.1"/>
    </source>
</evidence>
<feature type="transmembrane region" description="Helical" evidence="1">
    <location>
        <begin position="32"/>
        <end position="49"/>
    </location>
</feature>
<dbReference type="AlphaFoldDB" id="A0A4Q9HT61"/>
<comment type="caution">
    <text evidence="2">The sequence shown here is derived from an EMBL/GenBank/DDBJ whole genome shotgun (WGS) entry which is preliminary data.</text>
</comment>
<keyword evidence="1" id="KW-1133">Transmembrane helix</keyword>
<dbReference type="RefSeq" id="WP_131124073.1">
    <property type="nucleotide sequence ID" value="NZ_SIXH01000154.1"/>
</dbReference>